<accession>A0ABX0HQS0</accession>
<gene>
    <name evidence="2" type="ORF">FF098_012230</name>
</gene>
<dbReference type="RefSeq" id="WP_155140886.1">
    <property type="nucleotide sequence ID" value="NZ_BMGZ01000002.1"/>
</dbReference>
<keyword evidence="1" id="KW-1133">Transmembrane helix</keyword>
<comment type="caution">
    <text evidence="2">The sequence shown here is derived from an EMBL/GenBank/DDBJ whole genome shotgun (WGS) entry which is preliminary data.</text>
</comment>
<dbReference type="EMBL" id="VCJR02000002">
    <property type="protein sequence ID" value="NHK28678.1"/>
    <property type="molecule type" value="Genomic_DNA"/>
</dbReference>
<sequence length="74" mass="8319">MTGLILTVIIFAAVMFLLFGPQKFSLMRRQHCSECGTILPFPRKPASFRQAMWGGWICPSCGTEVDGRGRKIEK</sequence>
<reference evidence="2 3" key="1">
    <citation type="submission" date="2020-02" db="EMBL/GenBank/DDBJ databases">
        <title>Genome sequence of Parvularcula flava strain NH6-79.</title>
        <authorList>
            <person name="Abdul Karim M.H."/>
            <person name="Lam M.Q."/>
            <person name="Chen S.J."/>
            <person name="Yahya A."/>
            <person name="Shahir S."/>
            <person name="Shamsir M.S."/>
            <person name="Chong C.S."/>
        </authorList>
    </citation>
    <scope>NUCLEOTIDE SEQUENCE [LARGE SCALE GENOMIC DNA]</scope>
    <source>
        <strain evidence="2 3">NH6-79</strain>
    </source>
</reference>
<keyword evidence="1" id="KW-0472">Membrane</keyword>
<organism evidence="2 3">
    <name type="scientific">Aquisalinus luteolus</name>
    <dbReference type="NCBI Taxonomy" id="1566827"/>
    <lineage>
        <taxon>Bacteria</taxon>
        <taxon>Pseudomonadati</taxon>
        <taxon>Pseudomonadota</taxon>
        <taxon>Alphaproteobacteria</taxon>
        <taxon>Parvularculales</taxon>
        <taxon>Parvularculaceae</taxon>
        <taxon>Aquisalinus</taxon>
    </lineage>
</organism>
<evidence type="ECO:0000313" key="2">
    <source>
        <dbReference type="EMBL" id="NHK28678.1"/>
    </source>
</evidence>
<evidence type="ECO:0000313" key="3">
    <source>
        <dbReference type="Proteomes" id="UP000818603"/>
    </source>
</evidence>
<protein>
    <submittedName>
        <fullName evidence="2">Uncharacterized protein</fullName>
    </submittedName>
</protein>
<feature type="transmembrane region" description="Helical" evidence="1">
    <location>
        <begin position="6"/>
        <end position="21"/>
    </location>
</feature>
<keyword evidence="1" id="KW-0812">Transmembrane</keyword>
<evidence type="ECO:0000256" key="1">
    <source>
        <dbReference type="SAM" id="Phobius"/>
    </source>
</evidence>
<dbReference type="Proteomes" id="UP000818603">
    <property type="component" value="Unassembled WGS sequence"/>
</dbReference>
<proteinExistence type="predicted"/>
<keyword evidence="3" id="KW-1185">Reference proteome</keyword>
<name>A0ABX0HQS0_9PROT</name>